<dbReference type="KEGG" id="mrr:Moror_11959"/>
<gene>
    <name evidence="2" type="ORF">Moror_11959</name>
</gene>
<protein>
    <submittedName>
        <fullName evidence="2">Uncharacterized protein</fullName>
    </submittedName>
</protein>
<feature type="region of interest" description="Disordered" evidence="1">
    <location>
        <begin position="312"/>
        <end position="469"/>
    </location>
</feature>
<feature type="compositionally biased region" description="Basic and acidic residues" evidence="1">
    <location>
        <begin position="231"/>
        <end position="240"/>
    </location>
</feature>
<feature type="compositionally biased region" description="Acidic residues" evidence="1">
    <location>
        <begin position="312"/>
        <end position="325"/>
    </location>
</feature>
<organism evidence="2 3">
    <name type="scientific">Moniliophthora roreri (strain MCA 2997)</name>
    <name type="common">Cocoa frosty pod rot fungus</name>
    <name type="synonym">Crinipellis roreri</name>
    <dbReference type="NCBI Taxonomy" id="1381753"/>
    <lineage>
        <taxon>Eukaryota</taxon>
        <taxon>Fungi</taxon>
        <taxon>Dikarya</taxon>
        <taxon>Basidiomycota</taxon>
        <taxon>Agaricomycotina</taxon>
        <taxon>Agaricomycetes</taxon>
        <taxon>Agaricomycetidae</taxon>
        <taxon>Agaricales</taxon>
        <taxon>Marasmiineae</taxon>
        <taxon>Marasmiaceae</taxon>
        <taxon>Moniliophthora</taxon>
    </lineage>
</organism>
<feature type="region of interest" description="Disordered" evidence="1">
    <location>
        <begin position="761"/>
        <end position="937"/>
    </location>
</feature>
<feature type="compositionally biased region" description="Acidic residues" evidence="1">
    <location>
        <begin position="636"/>
        <end position="647"/>
    </location>
</feature>
<dbReference type="AlphaFoldDB" id="V2WZN8"/>
<feature type="compositionally biased region" description="Low complexity" evidence="1">
    <location>
        <begin position="332"/>
        <end position="358"/>
    </location>
</feature>
<feature type="compositionally biased region" description="Basic and acidic residues" evidence="1">
    <location>
        <begin position="606"/>
        <end position="623"/>
    </location>
</feature>
<dbReference type="HOGENOM" id="CLU_312853_0_0_1"/>
<feature type="compositionally biased region" description="Low complexity" evidence="1">
    <location>
        <begin position="435"/>
        <end position="457"/>
    </location>
</feature>
<evidence type="ECO:0000313" key="2">
    <source>
        <dbReference type="EMBL" id="ESK87047.1"/>
    </source>
</evidence>
<dbReference type="OrthoDB" id="3058412at2759"/>
<feature type="compositionally biased region" description="Low complexity" evidence="1">
    <location>
        <begin position="808"/>
        <end position="852"/>
    </location>
</feature>
<feature type="region of interest" description="Disordered" evidence="1">
    <location>
        <begin position="219"/>
        <end position="240"/>
    </location>
</feature>
<accession>V2WZN8</accession>
<sequence length="937" mass="102929">MTQLSSKRKGHGEDPSIVCLLSVRDELDSSRYHHYLWLSVGSQCTGKGRKGIIRPAHSGSYFELGFGIDGPVLRENSCAECRRSETQDTAYYIPEQQVPNSTRSFIGSARPVTKGSVRLPLRLQETRNHTRYRGVSIAKIRIAGTTDSAQLYAGTIKGHIFDIRRYPLKRRRLEGFKSETNLASQSRTFQLSPTPTLAPSCSHSHIPPATIELRQLVIPPRPDSPVPTEPDADHADRADVERDLERRWGIKVKDYARLPAITAQNSKGKEKERTRVWEAFFAKDAMGQYEWFMSRGSKEWLVLKWEGTEVLEESQEQEEKTEEDVEHPKTPPLAEQALPQQGQQQASPQASPGRSPRPLVRTTYNPLALAGRKPPSTSPRREVQPGHETQQSSPKRGLTRQDTGVAVASSSKPPSTTNPGRALVRHTRNPMTMVSTNATPNTSSFSTPPNSTASSSSDPEKTPLLPSPSFSLFQRKRDIRKYGIPGKFLYRLRELGWVTEEEARRRWLGCDWDEYNHYIDEETKRGNKRGDGEIEKEVGFMGKGTVGYPYFVIWGSVGTGALGVGSRKDKGKEKEKAQVPVPESELGQEAEESQNVHVTLSGTIEDQDREKTPPLHEDQEKTPPIHGSIDSGYVETEPDDMDVEEEQSQNVHATLSGSLSPPAGSPPPPAAASSSSSSQQQRDQETTSSPPKQKRPNPLAPLYFHAIAEDSSLAFGRPPSKEYRQLLGERAGDVWNWLNEWVRFGRAGKRGILDSLLEDTPVQSERGGPIGREPTLGRALGGLVRGGTLASIPGPAKAEDKDKMDVDPTTSASLPSSSPPRKLELPPSWLSSMSSLSSLGSREGDSSPVEDAPLPPESSSPAIPEPEASKARKRKIPTPAPTVSPATTRKSKKTAEVTNPPPPRRSTRHTTTATMTAPQSPPRRSTRRAGGGQSGGS</sequence>
<dbReference type="PANTHER" id="PTHR48125:SF10">
    <property type="entry name" value="OS12G0136300 PROTEIN"/>
    <property type="match status" value="1"/>
</dbReference>
<evidence type="ECO:0000256" key="1">
    <source>
        <dbReference type="SAM" id="MobiDB-lite"/>
    </source>
</evidence>
<name>V2WZN8_MONRO</name>
<feature type="compositionally biased region" description="Pro residues" evidence="1">
    <location>
        <begin position="219"/>
        <end position="228"/>
    </location>
</feature>
<proteinExistence type="predicted"/>
<feature type="compositionally biased region" description="Basic and acidic residues" evidence="1">
    <location>
        <begin position="566"/>
        <end position="577"/>
    </location>
</feature>
<feature type="compositionally biased region" description="Polar residues" evidence="1">
    <location>
        <begin position="593"/>
        <end position="604"/>
    </location>
</feature>
<dbReference type="EMBL" id="AWSO01000849">
    <property type="protein sequence ID" value="ESK87047.1"/>
    <property type="molecule type" value="Genomic_DNA"/>
</dbReference>
<comment type="caution">
    <text evidence="2">The sequence shown here is derived from an EMBL/GenBank/DDBJ whole genome shotgun (WGS) entry which is preliminary data.</text>
</comment>
<keyword evidence="3" id="KW-1185">Reference proteome</keyword>
<feature type="compositionally biased region" description="Basic and acidic residues" evidence="1">
    <location>
        <begin position="797"/>
        <end position="806"/>
    </location>
</feature>
<dbReference type="PANTHER" id="PTHR48125">
    <property type="entry name" value="LP07818P1"/>
    <property type="match status" value="1"/>
</dbReference>
<feature type="compositionally biased region" description="Polar residues" evidence="1">
    <location>
        <begin position="408"/>
        <end position="419"/>
    </location>
</feature>
<dbReference type="Proteomes" id="UP000017559">
    <property type="component" value="Unassembled WGS sequence"/>
</dbReference>
<feature type="compositionally biased region" description="Low complexity" evidence="1">
    <location>
        <begin position="909"/>
        <end position="918"/>
    </location>
</feature>
<reference evidence="2 3" key="1">
    <citation type="journal article" date="2014" name="BMC Genomics">
        <title>Genome and secretome analysis of the hemibiotrophic fungal pathogen, Moniliophthora roreri, which causes frosty pod rot disease of cacao: mechanisms of the biotrophic and necrotrophic phases.</title>
        <authorList>
            <person name="Meinhardt L.W."/>
            <person name="Costa G.G.L."/>
            <person name="Thomazella D.P.T."/>
            <person name="Teixeira P.J.P.L."/>
            <person name="Carazzolle M.F."/>
            <person name="Schuster S.C."/>
            <person name="Carlson J.E."/>
            <person name="Guiltinan M.J."/>
            <person name="Mieczkowski P."/>
            <person name="Farmer A."/>
            <person name="Ramaraj T."/>
            <person name="Crozier J."/>
            <person name="Davis R.E."/>
            <person name="Shao J."/>
            <person name="Melnick R.L."/>
            <person name="Pereira G.A.G."/>
            <person name="Bailey B.A."/>
        </authorList>
    </citation>
    <scope>NUCLEOTIDE SEQUENCE [LARGE SCALE GENOMIC DNA]</scope>
    <source>
        <strain evidence="2 3">MCA 2997</strain>
    </source>
</reference>
<feature type="region of interest" description="Disordered" evidence="1">
    <location>
        <begin position="564"/>
        <end position="703"/>
    </location>
</feature>
<evidence type="ECO:0000313" key="3">
    <source>
        <dbReference type="Proteomes" id="UP000017559"/>
    </source>
</evidence>